<dbReference type="PANTHER" id="PTHR18966">
    <property type="entry name" value="IONOTROPIC GLUTAMATE RECEPTOR"/>
    <property type="match status" value="1"/>
</dbReference>
<keyword evidence="6 11" id="KW-0472">Membrane</keyword>
<evidence type="ECO:0000256" key="3">
    <source>
        <dbReference type="ARBA" id="ARBA00022692"/>
    </source>
</evidence>
<keyword evidence="9" id="KW-1071">Ligand-gated ion channel</keyword>
<evidence type="ECO:0000256" key="1">
    <source>
        <dbReference type="ARBA" id="ARBA00004141"/>
    </source>
</evidence>
<feature type="transmembrane region" description="Helical" evidence="11">
    <location>
        <begin position="123"/>
        <end position="142"/>
    </location>
</feature>
<dbReference type="SUPFAM" id="SSF53850">
    <property type="entry name" value="Periplasmic binding protein-like II"/>
    <property type="match status" value="1"/>
</dbReference>
<evidence type="ECO:0000313" key="13">
    <source>
        <dbReference type="EMBL" id="GMN35153.1"/>
    </source>
</evidence>
<keyword evidence="8" id="KW-0325">Glycoprotein</keyword>
<keyword evidence="10" id="KW-0407">Ion channel</keyword>
<dbReference type="Pfam" id="PF00060">
    <property type="entry name" value="Lig_chan"/>
    <property type="match status" value="1"/>
</dbReference>
<keyword evidence="7" id="KW-0675">Receptor</keyword>
<feature type="transmembrane region" description="Helical" evidence="11">
    <location>
        <begin position="182"/>
        <end position="205"/>
    </location>
</feature>
<protein>
    <recommendedName>
        <fullName evidence="12">Ionotropic glutamate receptor C-terminal domain-containing protein</fullName>
    </recommendedName>
</protein>
<gene>
    <name evidence="13" type="ORF">TIFTF001_005115</name>
</gene>
<dbReference type="GO" id="GO:0015276">
    <property type="term" value="F:ligand-gated monoatomic ion channel activity"/>
    <property type="evidence" value="ECO:0007669"/>
    <property type="project" value="InterPro"/>
</dbReference>
<keyword evidence="4 11" id="KW-1133">Transmembrane helix</keyword>
<comment type="subcellular location">
    <subcellularLocation>
        <location evidence="1">Membrane</location>
        <topology evidence="1">Multi-pass membrane protein</topology>
    </subcellularLocation>
</comment>
<dbReference type="GO" id="GO:0016020">
    <property type="term" value="C:membrane"/>
    <property type="evidence" value="ECO:0007669"/>
    <property type="project" value="UniProtKB-SubCell"/>
</dbReference>
<accession>A0AA88CU87</accession>
<evidence type="ECO:0000256" key="8">
    <source>
        <dbReference type="ARBA" id="ARBA00023180"/>
    </source>
</evidence>
<dbReference type="SMART" id="SM00079">
    <property type="entry name" value="PBPe"/>
    <property type="match status" value="1"/>
</dbReference>
<feature type="domain" description="Ionotropic glutamate receptor C-terminal" evidence="12">
    <location>
        <begin position="2"/>
        <end position="338"/>
    </location>
</feature>
<comment type="caution">
    <text evidence="13">The sequence shown here is derived from an EMBL/GenBank/DDBJ whole genome shotgun (WGS) entry which is preliminary data.</text>
</comment>
<evidence type="ECO:0000256" key="10">
    <source>
        <dbReference type="ARBA" id="ARBA00023303"/>
    </source>
</evidence>
<dbReference type="InterPro" id="IPR001320">
    <property type="entry name" value="Iontro_rcpt_C"/>
</dbReference>
<keyword evidence="3 11" id="KW-0812">Transmembrane</keyword>
<organism evidence="13 14">
    <name type="scientific">Ficus carica</name>
    <name type="common">Common fig</name>
    <dbReference type="NCBI Taxonomy" id="3494"/>
    <lineage>
        <taxon>Eukaryota</taxon>
        <taxon>Viridiplantae</taxon>
        <taxon>Streptophyta</taxon>
        <taxon>Embryophyta</taxon>
        <taxon>Tracheophyta</taxon>
        <taxon>Spermatophyta</taxon>
        <taxon>Magnoliopsida</taxon>
        <taxon>eudicotyledons</taxon>
        <taxon>Gunneridae</taxon>
        <taxon>Pentapetalae</taxon>
        <taxon>rosids</taxon>
        <taxon>fabids</taxon>
        <taxon>Rosales</taxon>
        <taxon>Moraceae</taxon>
        <taxon>Ficeae</taxon>
        <taxon>Ficus</taxon>
    </lineage>
</organism>
<evidence type="ECO:0000256" key="9">
    <source>
        <dbReference type="ARBA" id="ARBA00023286"/>
    </source>
</evidence>
<evidence type="ECO:0000256" key="11">
    <source>
        <dbReference type="SAM" id="Phobius"/>
    </source>
</evidence>
<evidence type="ECO:0000256" key="2">
    <source>
        <dbReference type="ARBA" id="ARBA00022448"/>
    </source>
</evidence>
<dbReference type="InterPro" id="IPR015683">
    <property type="entry name" value="Ionotropic_Glu_rcpt"/>
</dbReference>
<keyword evidence="14" id="KW-1185">Reference proteome</keyword>
<feature type="transmembrane region" description="Helical" evidence="11">
    <location>
        <begin position="357"/>
        <end position="377"/>
    </location>
</feature>
<evidence type="ECO:0000256" key="5">
    <source>
        <dbReference type="ARBA" id="ARBA00023065"/>
    </source>
</evidence>
<evidence type="ECO:0000256" key="4">
    <source>
        <dbReference type="ARBA" id="ARBA00022989"/>
    </source>
</evidence>
<keyword evidence="2" id="KW-0813">Transport</keyword>
<dbReference type="AlphaFoldDB" id="A0AA88CU87"/>
<evidence type="ECO:0000256" key="7">
    <source>
        <dbReference type="ARBA" id="ARBA00023170"/>
    </source>
</evidence>
<dbReference type="Gene3D" id="3.40.190.10">
    <property type="entry name" value="Periplasmic binding protein-like II"/>
    <property type="match status" value="1"/>
</dbReference>
<dbReference type="EMBL" id="BTGU01000005">
    <property type="protein sequence ID" value="GMN35153.1"/>
    <property type="molecule type" value="Genomic_DNA"/>
</dbReference>
<evidence type="ECO:0000259" key="12">
    <source>
        <dbReference type="SMART" id="SM00079"/>
    </source>
</evidence>
<reference evidence="13" key="1">
    <citation type="submission" date="2023-07" db="EMBL/GenBank/DDBJ databases">
        <title>draft genome sequence of fig (Ficus carica).</title>
        <authorList>
            <person name="Takahashi T."/>
            <person name="Nishimura K."/>
        </authorList>
    </citation>
    <scope>NUCLEOTIDE SEQUENCE</scope>
</reference>
<dbReference type="Gene3D" id="1.10.287.70">
    <property type="match status" value="1"/>
</dbReference>
<dbReference type="Proteomes" id="UP001187192">
    <property type="component" value="Unassembled WGS sequence"/>
</dbReference>
<feature type="transmembrane region" description="Helical" evidence="11">
    <location>
        <begin position="154"/>
        <end position="170"/>
    </location>
</feature>
<evidence type="ECO:0000256" key="6">
    <source>
        <dbReference type="ARBA" id="ARBA00023136"/>
    </source>
</evidence>
<name>A0AA88CU87_FICCA</name>
<dbReference type="CDD" id="cd13686">
    <property type="entry name" value="GluR_Plant"/>
    <property type="match status" value="1"/>
</dbReference>
<dbReference type="FunFam" id="1.10.287.70:FF:000172">
    <property type="entry name" value="Glutamate receptor"/>
    <property type="match status" value="1"/>
</dbReference>
<keyword evidence="5" id="KW-0406">Ion transport</keyword>
<sequence>MRIGIPANGAFHQFVRLSYDQERNENVVSGGFSIDVFEATLKRLPYNLNYDLVPCYDTYDQMVEQVYYKGFDAAISDIEVYADRFQYVDFSQPYVSSGIQMVVAVEPDKVKEKWMFMKAFTRAMWLQLLFMHLFVCSVVWLIESHHGQNPELKGLGVMLWFTVTVLFFAHRETLKCNLARFVLAPWLVVILVVSACFTASLTTMLTVSQFKPSVTDIATLQRTNAMVGCNGNSFIVRYLVKTLKFKGENVKNISSVDDYPTAFANGKIKAAFFTAPHAEVFLAKYCKGFIKAGPNYKLGGLGFAFPKGSPLAVDFSKAILQVTESGDVEKFEKSMLQALNCTSSLKLGSDPIGPEPFSSLFAISGVIAAIAILITFVNTAAKGVDKLSCGNGFWRWAYIYLIKSSRIYKFHRSRSRPKQNGVALVPI</sequence>
<evidence type="ECO:0000313" key="14">
    <source>
        <dbReference type="Proteomes" id="UP001187192"/>
    </source>
</evidence>
<proteinExistence type="predicted"/>